<dbReference type="VEuPathDB" id="ToxoDB:EMH_0085090"/>
<dbReference type="GeneID" id="25382866"/>
<name>U6K700_9EIME</name>
<dbReference type="AlphaFoldDB" id="U6K700"/>
<dbReference type="EMBL" id="HG685619">
    <property type="protein sequence ID" value="CDJ33744.1"/>
    <property type="molecule type" value="Genomic_DNA"/>
</dbReference>
<dbReference type="Proteomes" id="UP000030744">
    <property type="component" value="Unassembled WGS sequence"/>
</dbReference>
<gene>
    <name evidence="1" type="ORF">EMH_0085090</name>
</gene>
<organism evidence="1 2">
    <name type="scientific">Eimeria mitis</name>
    <dbReference type="NCBI Taxonomy" id="44415"/>
    <lineage>
        <taxon>Eukaryota</taxon>
        <taxon>Sar</taxon>
        <taxon>Alveolata</taxon>
        <taxon>Apicomplexa</taxon>
        <taxon>Conoidasida</taxon>
        <taxon>Coccidia</taxon>
        <taxon>Eucoccidiorida</taxon>
        <taxon>Eimeriorina</taxon>
        <taxon>Eimeriidae</taxon>
        <taxon>Eimeria</taxon>
    </lineage>
</organism>
<reference evidence="1" key="2">
    <citation type="submission" date="2013-10" db="EMBL/GenBank/DDBJ databases">
        <authorList>
            <person name="Aslett M."/>
        </authorList>
    </citation>
    <scope>NUCLEOTIDE SEQUENCE [LARGE SCALE GENOMIC DNA]</scope>
    <source>
        <strain evidence="1">Houghton</strain>
    </source>
</reference>
<sequence length="175" mass="20164">MVPFGTRRSVPLLQRAHALLSQDVLVDDQLKELAYVAEDMVAHLVRFEGQDLSQHPTYRAVVRLGIRFLLLDAVVCTLLLLKQTPDENEWRPIADAISHALPDPCIMPNFTERTHFSLSLGQELSNAIQILKTGKRPDPTRLLRIKRMMFCFTWSPARFRHKEFDAWRRQCKGGT</sequence>
<dbReference type="OrthoDB" id="10613313at2759"/>
<dbReference type="RefSeq" id="XP_013356307.1">
    <property type="nucleotide sequence ID" value="XM_013500853.1"/>
</dbReference>
<proteinExistence type="predicted"/>
<accession>U6K700</accession>
<evidence type="ECO:0000313" key="2">
    <source>
        <dbReference type="Proteomes" id="UP000030744"/>
    </source>
</evidence>
<evidence type="ECO:0000313" key="1">
    <source>
        <dbReference type="EMBL" id="CDJ33744.1"/>
    </source>
</evidence>
<protein>
    <submittedName>
        <fullName evidence="1">Uncharacterized protein</fullName>
    </submittedName>
</protein>
<reference evidence="1" key="1">
    <citation type="submission" date="2013-10" db="EMBL/GenBank/DDBJ databases">
        <title>Genomic analysis of the causative agents of coccidiosis in chickens.</title>
        <authorList>
            <person name="Reid A.J."/>
            <person name="Blake D."/>
            <person name="Billington K."/>
            <person name="Browne H."/>
            <person name="Dunn M."/>
            <person name="Hung S."/>
            <person name="Kawahara F."/>
            <person name="Miranda-Saavedra D."/>
            <person name="Mourier T."/>
            <person name="Nagra H."/>
            <person name="Otto T.D."/>
            <person name="Rawlings N."/>
            <person name="Sanchez A."/>
            <person name="Sanders M."/>
            <person name="Subramaniam C."/>
            <person name="Tay Y."/>
            <person name="Dear P."/>
            <person name="Doerig C."/>
            <person name="Gruber A."/>
            <person name="Parkinson J."/>
            <person name="Shirley M."/>
            <person name="Wan K.L."/>
            <person name="Berriman M."/>
            <person name="Tomley F."/>
            <person name="Pain A."/>
        </authorList>
    </citation>
    <scope>NUCLEOTIDE SEQUENCE [LARGE SCALE GENOMIC DNA]</scope>
    <source>
        <strain evidence="1">Houghton</strain>
    </source>
</reference>
<keyword evidence="2" id="KW-1185">Reference proteome</keyword>